<comment type="caution">
    <text evidence="2">The sequence shown here is derived from an EMBL/GenBank/DDBJ whole genome shotgun (WGS) entry which is preliminary data.</text>
</comment>
<organism evidence="2 3">
    <name type="scientific">Metabacillus mangrovi</name>
    <dbReference type="NCBI Taxonomy" id="1491830"/>
    <lineage>
        <taxon>Bacteria</taxon>
        <taxon>Bacillati</taxon>
        <taxon>Bacillota</taxon>
        <taxon>Bacilli</taxon>
        <taxon>Bacillales</taxon>
        <taxon>Bacillaceae</taxon>
        <taxon>Metabacillus</taxon>
    </lineage>
</organism>
<name>A0A7X2S3S0_9BACI</name>
<dbReference type="RefSeq" id="WP_155111393.1">
    <property type="nucleotide sequence ID" value="NZ_WMIB01000003.1"/>
</dbReference>
<dbReference type="AlphaFoldDB" id="A0A7X2S3S0"/>
<evidence type="ECO:0000313" key="3">
    <source>
        <dbReference type="Proteomes" id="UP000434639"/>
    </source>
</evidence>
<evidence type="ECO:0008006" key="4">
    <source>
        <dbReference type="Google" id="ProtNLM"/>
    </source>
</evidence>
<feature type="compositionally biased region" description="Polar residues" evidence="1">
    <location>
        <begin position="33"/>
        <end position="43"/>
    </location>
</feature>
<sequence>MKKEPNNESIQFDTEAGEETSQQIKNAYESGVIEQNFNESFTADQEEKSDQI</sequence>
<evidence type="ECO:0000256" key="1">
    <source>
        <dbReference type="SAM" id="MobiDB-lite"/>
    </source>
</evidence>
<gene>
    <name evidence="2" type="ORF">GKZ89_05470</name>
</gene>
<feature type="region of interest" description="Disordered" evidence="1">
    <location>
        <begin position="1"/>
        <end position="52"/>
    </location>
</feature>
<accession>A0A7X2S3S0</accession>
<reference evidence="2 3" key="1">
    <citation type="journal article" date="2017" name="Int. J. Syst. Evol. Microbiol.">
        <title>Bacillus mangrovi sp. nov., isolated from a sediment sample from a mangrove forest.</title>
        <authorList>
            <person name="Gupta V."/>
            <person name="Singh P.K."/>
            <person name="Korpole S."/>
            <person name="Tanuku N.R.S."/>
            <person name="Pinnaka A.K."/>
        </authorList>
    </citation>
    <scope>NUCLEOTIDE SEQUENCE [LARGE SCALE GENOMIC DNA]</scope>
    <source>
        <strain evidence="2 3">KCTC 33872</strain>
    </source>
</reference>
<keyword evidence="3" id="KW-1185">Reference proteome</keyword>
<protein>
    <recommendedName>
        <fullName evidence="4">DUF4025 domain-containing protein</fullName>
    </recommendedName>
</protein>
<evidence type="ECO:0000313" key="2">
    <source>
        <dbReference type="EMBL" id="MTH52852.1"/>
    </source>
</evidence>
<dbReference type="Proteomes" id="UP000434639">
    <property type="component" value="Unassembled WGS sequence"/>
</dbReference>
<proteinExistence type="predicted"/>
<dbReference type="EMBL" id="WMIB01000003">
    <property type="protein sequence ID" value="MTH52852.1"/>
    <property type="molecule type" value="Genomic_DNA"/>
</dbReference>
<dbReference type="OrthoDB" id="2912327at2"/>